<feature type="domain" description="TOG" evidence="8">
    <location>
        <begin position="386"/>
        <end position="636"/>
    </location>
</feature>
<dbReference type="EMBL" id="MLFT02000005">
    <property type="protein sequence ID" value="PHT48375.1"/>
    <property type="molecule type" value="Genomic_DNA"/>
</dbReference>
<dbReference type="Proteomes" id="UP000224567">
    <property type="component" value="Unassembled WGS sequence"/>
</dbReference>
<dbReference type="SMART" id="SM01349">
    <property type="entry name" value="TOG"/>
    <property type="match status" value="1"/>
</dbReference>
<keyword evidence="5" id="KW-0677">Repeat</keyword>
<evidence type="ECO:0000259" key="8">
    <source>
        <dbReference type="SMART" id="SM01349"/>
    </source>
</evidence>
<keyword evidence="10" id="KW-1185">Reference proteome</keyword>
<comment type="subcellular location">
    <subcellularLocation>
        <location evidence="2">Cytoplasm</location>
    </subcellularLocation>
    <subcellularLocation>
        <location evidence="1">Nucleus</location>
    </subcellularLocation>
</comment>
<evidence type="ECO:0000256" key="5">
    <source>
        <dbReference type="ARBA" id="ARBA00022737"/>
    </source>
</evidence>
<reference evidence="9 10" key="1">
    <citation type="journal article" date="2017" name="Genome Biol.">
        <title>New reference genome sequences of hot pepper reveal the massive evolution of plant disease-resistance genes by retroduplication.</title>
        <authorList>
            <person name="Kim S."/>
            <person name="Park J."/>
            <person name="Yeom S.I."/>
            <person name="Kim Y.M."/>
            <person name="Seo E."/>
            <person name="Kim K.T."/>
            <person name="Kim M.S."/>
            <person name="Lee J.M."/>
            <person name="Cheong K."/>
            <person name="Shin H.S."/>
            <person name="Kim S.B."/>
            <person name="Han K."/>
            <person name="Lee J."/>
            <person name="Park M."/>
            <person name="Lee H.A."/>
            <person name="Lee H.Y."/>
            <person name="Lee Y."/>
            <person name="Oh S."/>
            <person name="Lee J.H."/>
            <person name="Choi E."/>
            <person name="Choi E."/>
            <person name="Lee S.E."/>
            <person name="Jeon J."/>
            <person name="Kim H."/>
            <person name="Choi G."/>
            <person name="Song H."/>
            <person name="Lee J."/>
            <person name="Lee S.C."/>
            <person name="Kwon J.K."/>
            <person name="Lee H.Y."/>
            <person name="Koo N."/>
            <person name="Hong Y."/>
            <person name="Kim R.W."/>
            <person name="Kang W.H."/>
            <person name="Huh J.H."/>
            <person name="Kang B.C."/>
            <person name="Yang T.J."/>
            <person name="Lee Y.H."/>
            <person name="Bennetzen J.L."/>
            <person name="Choi D."/>
        </authorList>
    </citation>
    <scope>NUCLEOTIDE SEQUENCE [LARGE SCALE GENOMIC DNA]</scope>
    <source>
        <strain evidence="10">cv. PBC81</strain>
    </source>
</reference>
<dbReference type="PANTHER" id="PTHR10527">
    <property type="entry name" value="IMPORTIN BETA"/>
    <property type="match status" value="1"/>
</dbReference>
<dbReference type="Gene3D" id="1.25.10.10">
    <property type="entry name" value="Leucine-rich Repeat Variant"/>
    <property type="match status" value="1"/>
</dbReference>
<dbReference type="SUPFAM" id="SSF48371">
    <property type="entry name" value="ARM repeat"/>
    <property type="match status" value="1"/>
</dbReference>
<accession>A0A2G2WT02</accession>
<organism evidence="9 10">
    <name type="scientific">Capsicum baccatum</name>
    <name type="common">Peruvian pepper</name>
    <dbReference type="NCBI Taxonomy" id="33114"/>
    <lineage>
        <taxon>Eukaryota</taxon>
        <taxon>Viridiplantae</taxon>
        <taxon>Streptophyta</taxon>
        <taxon>Embryophyta</taxon>
        <taxon>Tracheophyta</taxon>
        <taxon>Spermatophyta</taxon>
        <taxon>Magnoliopsida</taxon>
        <taxon>eudicotyledons</taxon>
        <taxon>Gunneridae</taxon>
        <taxon>Pentapetalae</taxon>
        <taxon>asterids</taxon>
        <taxon>lamiids</taxon>
        <taxon>Solanales</taxon>
        <taxon>Solanaceae</taxon>
        <taxon>Solanoideae</taxon>
        <taxon>Capsiceae</taxon>
        <taxon>Capsicum</taxon>
    </lineage>
</organism>
<dbReference type="GO" id="GO:0005737">
    <property type="term" value="C:cytoplasm"/>
    <property type="evidence" value="ECO:0007669"/>
    <property type="project" value="UniProtKB-SubCell"/>
</dbReference>
<keyword evidence="3" id="KW-0813">Transport</keyword>
<keyword evidence="6" id="KW-0653">Protein transport</keyword>
<keyword evidence="7" id="KW-0539">Nucleus</keyword>
<dbReference type="Pfam" id="PF25780">
    <property type="entry name" value="TPR_IPO5"/>
    <property type="match status" value="1"/>
</dbReference>
<evidence type="ECO:0000256" key="6">
    <source>
        <dbReference type="ARBA" id="ARBA00022927"/>
    </source>
</evidence>
<gene>
    <name evidence="9" type="ORF">CQW23_12583</name>
</gene>
<name>A0A2G2WT02_CAPBA</name>
<dbReference type="GO" id="GO:0006606">
    <property type="term" value="P:protein import into nucleus"/>
    <property type="evidence" value="ECO:0007669"/>
    <property type="project" value="InterPro"/>
</dbReference>
<evidence type="ECO:0000256" key="7">
    <source>
        <dbReference type="ARBA" id="ARBA00023242"/>
    </source>
</evidence>
<dbReference type="AlphaFoldDB" id="A0A2G2WT02"/>
<evidence type="ECO:0000256" key="4">
    <source>
        <dbReference type="ARBA" id="ARBA00022490"/>
    </source>
</evidence>
<sequence>MASSSSSKPKNEIHRLAMSDFLPNKVAKLRPLIKEDKPQKHRFLPDKNRQALQEKAIQLLDSPNHDAIQHLITNLESSDDSKALYDFCKSNYPNGLSLKLSKLLLHSPGNASEIKSKCAGLLHSLLDSPRNSTSVWSISSHMIREELKTTILEILKQDNPDEVCKLMWRTASQIFGCILIEDQGEWPDMLSFFLESLDSCLLFVQDRAALFFLELPPCLGEELSQSVEEIHLKLWNKFNSSDGMRKVLALAALVNLVQHMSSDYYSQFHDMLMPMIEGVSGFLENEIEEGNAQKCLKKLVELAEAEPRFFDLHLNQVFDTMLTICENDKLEEETRYLAVEMMYAFDDISIKRVGEMILGRLSSVLVRMISLIPEGSSNYLLGEKFMYRLPMVRGKDMNFLLNEIQKERDSSEWRRRYAAVTIIRIIAKGCAKAMSDNLEEVINVVLKSMLDSSVDVRLAAFKTIKAMSLDLSPYTLDQHGGVLFTALLLALEDDVTPVKQAGAASAMSSLCLSCRSCILEPRLQAIVSKLLQLIKSPSPEVHAESLNALASVAITSKDLFSTYYDSVITSLKKLLDDATSKSVQNNIVKLHLDNAVECIWTVAIAVGKDIFKKDAAEVVVLLLSVRLSLGEDNHSAKLTLLRAWDQLLQCLGSDFYPYMEDLIPDLLRSARLGSDSGTERVILTEKLRACELLLRLAGQFKGMFSPWIDKVSETLIPLVTFHDEDIRKIAVSAKLAIETKGAPGLTNSHSHKLVVQIVPSLLEALDEETDGKNCAEILRSLTKCIEIAGAFLSKEQIQLTATGIEQVLEATSESHFSKEETVTELEKEIIKEVVNYLRILIKIYKECSSTVVEKFMECIKAMMVDDATDKEKQIGLLTFNEFSLECPEVAIRSISIFGFPVNAPVGLGVKGMLARPALGTLLKNENLFCAQDPREEWDRTFVKNDNLFCAQDPPEEWDRTLLKNVNLFCVQDPPEEWDRTLLKNENLFCAQDPPEEWDRTLMKNGNLFYAQDPPEEWDRTLLKNGNLFCAQDPPEEWDRILLKNENLFYAQDPPEEWDRTLQKNENLFCAQDPPEE</sequence>
<dbReference type="InterPro" id="IPR040122">
    <property type="entry name" value="Importin_beta"/>
</dbReference>
<reference evidence="10" key="2">
    <citation type="journal article" date="2017" name="J. Anim. Genet.">
        <title>Multiple reference genome sequences of hot pepper reveal the massive evolution of plant disease resistance genes by retroduplication.</title>
        <authorList>
            <person name="Kim S."/>
            <person name="Park J."/>
            <person name="Yeom S.-I."/>
            <person name="Kim Y.-M."/>
            <person name="Seo E."/>
            <person name="Kim K.-T."/>
            <person name="Kim M.-S."/>
            <person name="Lee J.M."/>
            <person name="Cheong K."/>
            <person name="Shin H.-S."/>
            <person name="Kim S.-B."/>
            <person name="Han K."/>
            <person name="Lee J."/>
            <person name="Park M."/>
            <person name="Lee H.-A."/>
            <person name="Lee H.-Y."/>
            <person name="Lee Y."/>
            <person name="Oh S."/>
            <person name="Lee J.H."/>
            <person name="Choi E."/>
            <person name="Choi E."/>
            <person name="Lee S.E."/>
            <person name="Jeon J."/>
            <person name="Kim H."/>
            <person name="Choi G."/>
            <person name="Song H."/>
            <person name="Lee J."/>
            <person name="Lee S.-C."/>
            <person name="Kwon J.-K."/>
            <person name="Lee H.-Y."/>
            <person name="Koo N."/>
            <person name="Hong Y."/>
            <person name="Kim R.W."/>
            <person name="Kang W.-H."/>
            <person name="Huh J.H."/>
            <person name="Kang B.-C."/>
            <person name="Yang T.-J."/>
            <person name="Lee Y.-H."/>
            <person name="Bennetzen J.L."/>
            <person name="Choi D."/>
        </authorList>
    </citation>
    <scope>NUCLEOTIDE SEQUENCE [LARGE SCALE GENOMIC DNA]</scope>
    <source>
        <strain evidence="10">cv. PBC81</strain>
    </source>
</reference>
<dbReference type="InterPro" id="IPR057672">
    <property type="entry name" value="TPR_IPO4/5"/>
</dbReference>
<evidence type="ECO:0000256" key="3">
    <source>
        <dbReference type="ARBA" id="ARBA00022448"/>
    </source>
</evidence>
<proteinExistence type="predicted"/>
<evidence type="ECO:0000313" key="9">
    <source>
        <dbReference type="EMBL" id="PHT48375.1"/>
    </source>
</evidence>
<comment type="caution">
    <text evidence="9">The sequence shown here is derived from an EMBL/GenBank/DDBJ whole genome shotgun (WGS) entry which is preliminary data.</text>
</comment>
<protein>
    <recommendedName>
        <fullName evidence="8">TOG domain-containing protein</fullName>
    </recommendedName>
</protein>
<dbReference type="OrthoDB" id="1064002at2759"/>
<dbReference type="STRING" id="33114.A0A2G2WT02"/>
<dbReference type="InterPro" id="IPR011989">
    <property type="entry name" value="ARM-like"/>
</dbReference>
<keyword evidence="4" id="KW-0963">Cytoplasm</keyword>
<dbReference type="InterPro" id="IPR034085">
    <property type="entry name" value="TOG"/>
</dbReference>
<evidence type="ECO:0000256" key="2">
    <source>
        <dbReference type="ARBA" id="ARBA00004496"/>
    </source>
</evidence>
<dbReference type="InterPro" id="IPR016024">
    <property type="entry name" value="ARM-type_fold"/>
</dbReference>
<evidence type="ECO:0000256" key="1">
    <source>
        <dbReference type="ARBA" id="ARBA00004123"/>
    </source>
</evidence>
<evidence type="ECO:0000313" key="10">
    <source>
        <dbReference type="Proteomes" id="UP000224567"/>
    </source>
</evidence>